<gene>
    <name evidence="1" type="ORF">SAMN05444355_1257</name>
</gene>
<keyword evidence="2" id="KW-1185">Reference proteome</keyword>
<reference evidence="2" key="1">
    <citation type="submission" date="2016-10" db="EMBL/GenBank/DDBJ databases">
        <authorList>
            <person name="Varghese N."/>
            <person name="Submissions S."/>
        </authorList>
    </citation>
    <scope>NUCLEOTIDE SEQUENCE [LARGE SCALE GENOMIC DNA]</scope>
    <source>
        <strain evidence="2">DSM 15719</strain>
    </source>
</reference>
<organism evidence="1 2">
    <name type="scientific">Flavobacterium frigoris</name>
    <dbReference type="NCBI Taxonomy" id="229204"/>
    <lineage>
        <taxon>Bacteria</taxon>
        <taxon>Pseudomonadati</taxon>
        <taxon>Bacteroidota</taxon>
        <taxon>Flavobacteriia</taxon>
        <taxon>Flavobacteriales</taxon>
        <taxon>Flavobacteriaceae</taxon>
        <taxon>Flavobacterium</taxon>
    </lineage>
</organism>
<evidence type="ECO:0000313" key="1">
    <source>
        <dbReference type="EMBL" id="SER76410.1"/>
    </source>
</evidence>
<dbReference type="AlphaFoldDB" id="A0A1H9RU71"/>
<accession>A0A1H9RU71</accession>
<dbReference type="EMBL" id="FOFZ01000025">
    <property type="protein sequence ID" value="SER76410.1"/>
    <property type="molecule type" value="Genomic_DNA"/>
</dbReference>
<protein>
    <submittedName>
        <fullName evidence="1">Uncharacterized protein</fullName>
    </submittedName>
</protein>
<evidence type="ECO:0000313" key="2">
    <source>
        <dbReference type="Proteomes" id="UP000183658"/>
    </source>
</evidence>
<sequence>MKNITKEVKPFDENKKVFFKTFRFSQKEINEFEIQATEGNYQNTTKMIKDIIINKKYRTITIDLEARKNTIELLTEVRKIAVEYKIIANNMNTQNIESFSSEEKTELINLLFKTTTLYSSIKEKVSRL</sequence>
<dbReference type="RefSeq" id="WP_074724730.1">
    <property type="nucleotide sequence ID" value="NZ_CBCRVS010000031.1"/>
</dbReference>
<dbReference type="Proteomes" id="UP000183658">
    <property type="component" value="Unassembled WGS sequence"/>
</dbReference>
<proteinExistence type="predicted"/>
<name>A0A1H9RU71_FLAFI</name>